<dbReference type="NCBIfam" id="NF045606">
    <property type="entry name" value="lipo_J517_1871"/>
    <property type="match status" value="1"/>
</dbReference>
<dbReference type="InterPro" id="IPR054659">
    <property type="entry name" value="J517_1871_lipoprot"/>
</dbReference>
<proteinExistence type="predicted"/>
<dbReference type="RefSeq" id="WP_032061919.1">
    <property type="nucleotide sequence ID" value="NZ_CAJHFL010000032.1"/>
</dbReference>
<reference evidence="1 3" key="1">
    <citation type="journal article" date="2014" name="Antimicrob. Agents Chemother.">
        <title>Triclosan can select for an AdeIJK-overexpressing mutant of Acinetobacter baumannii ATCC 17978 that displays reduced susceptibility to multiple antibiotics.</title>
        <authorList>
            <person name="Fernando D.M."/>
            <person name="Xu W."/>
            <person name="Loewen P.C."/>
            <person name="Zhanel G.G."/>
            <person name="Kumar A."/>
        </authorList>
    </citation>
    <scope>NUCLEOTIDE SEQUENCE [LARGE SCALE GENOMIC DNA]</scope>
    <source>
        <strain evidence="3">ATCC 17978</strain>
        <strain evidence="1">ATCC 17978-VU</strain>
    </source>
</reference>
<dbReference type="Proteomes" id="UP000072389">
    <property type="component" value="Chromosome"/>
</dbReference>
<dbReference type="EMBL" id="CP018664">
    <property type="protein sequence ID" value="APP32190.1"/>
    <property type="molecule type" value="Genomic_DNA"/>
</dbReference>
<reference evidence="1" key="2">
    <citation type="submission" date="2015-12" db="EMBL/GenBank/DDBJ databases">
        <authorList>
            <person name="Singh M.K."/>
            <person name="Fernando D.M."/>
            <person name="Kumar A."/>
        </authorList>
    </citation>
    <scope>NUCLEOTIDE SEQUENCE</scope>
    <source>
        <strain evidence="1">ATCC 17978-VU</strain>
    </source>
</reference>
<evidence type="ECO:0000313" key="3">
    <source>
        <dbReference type="Proteomes" id="UP000072389"/>
    </source>
</evidence>
<evidence type="ECO:0000313" key="1">
    <source>
        <dbReference type="EMBL" id="APP32190.1"/>
    </source>
</evidence>
<dbReference type="PROSITE" id="PS51257">
    <property type="entry name" value="PROKAR_LIPOPROTEIN"/>
    <property type="match status" value="1"/>
</dbReference>
<reference evidence="1" key="3">
    <citation type="submission" date="2016-12" db="EMBL/GenBank/DDBJ databases">
        <authorList>
            <person name="Singh M."/>
            <person name="Fernando D."/>
            <person name="Kumar A."/>
        </authorList>
    </citation>
    <scope>NUCLEOTIDE SEQUENCE</scope>
    <source>
        <strain evidence="1">ATCC 17978-VU</strain>
    </source>
</reference>
<dbReference type="AlphaFoldDB" id="A0A5P1ULR1"/>
<reference evidence="2 4" key="4">
    <citation type="submission" date="2017-04" db="EMBL/GenBank/DDBJ databases">
        <title>Comparison of Acinetobacter baumannii whole genome sequences from two major hospitals in Kuwait.</title>
        <authorList>
            <person name="Nasser K."/>
            <person name="Habibi N."/>
            <person name="Khan M.W."/>
            <person name="Purohit P."/>
            <person name="Al-Obaid I."/>
            <person name="Dhar R."/>
            <person name="Al-Fouzan W."/>
            <person name="Mustafa A.S."/>
        </authorList>
    </citation>
    <scope>NUCLEOTIDE SEQUENCE [LARGE SCALE GENOMIC DNA]</scope>
    <source>
        <strain evidence="2 4">KUFAR57</strain>
    </source>
</reference>
<sequence length="127" mass="13833">MKKIILISALSSLAGCATTENFYSLQPSPLATYGQWSGAHKDISVATVQLNKDGTGVICQDFKGVAKLSAIKKIDDKIYTQDGSYWRIKEFNSEKLTLAYGAGGSYFLTKDDSGNNISPECKIKLIK</sequence>
<accession>A0A5P1ULR1</accession>
<name>A0A5P1ULR1_ACIBA</name>
<evidence type="ECO:0000313" key="2">
    <source>
        <dbReference type="EMBL" id="PRN37322.1"/>
    </source>
</evidence>
<dbReference type="Proteomes" id="UP000237823">
    <property type="component" value="Unassembled WGS sequence"/>
</dbReference>
<dbReference type="EMBL" id="NEPB01000002">
    <property type="protein sequence ID" value="PRN37322.1"/>
    <property type="molecule type" value="Genomic_DNA"/>
</dbReference>
<evidence type="ECO:0008006" key="5">
    <source>
        <dbReference type="Google" id="ProtNLM"/>
    </source>
</evidence>
<organism evidence="1 3">
    <name type="scientific">Acinetobacter baumannii</name>
    <dbReference type="NCBI Taxonomy" id="470"/>
    <lineage>
        <taxon>Bacteria</taxon>
        <taxon>Pseudomonadati</taxon>
        <taxon>Pseudomonadota</taxon>
        <taxon>Gammaproteobacteria</taxon>
        <taxon>Moraxellales</taxon>
        <taxon>Moraxellaceae</taxon>
        <taxon>Acinetobacter</taxon>
        <taxon>Acinetobacter calcoaceticus/baumannii complex</taxon>
    </lineage>
</organism>
<protein>
    <recommendedName>
        <fullName evidence="5">Lipoprotein</fullName>
    </recommendedName>
</protein>
<gene>
    <name evidence="1" type="ORF">AUO97_15665</name>
    <name evidence="2" type="ORF">B9W25_01110</name>
</gene>
<evidence type="ECO:0000313" key="4">
    <source>
        <dbReference type="Proteomes" id="UP000237823"/>
    </source>
</evidence>